<accession>A0ABV0T2U1</accession>
<keyword evidence="2" id="KW-1185">Reference proteome</keyword>
<comment type="caution">
    <text evidence="1">The sequence shown here is derived from an EMBL/GenBank/DDBJ whole genome shotgun (WGS) entry which is preliminary data.</text>
</comment>
<evidence type="ECO:0000313" key="2">
    <source>
        <dbReference type="Proteomes" id="UP001482620"/>
    </source>
</evidence>
<name>A0ABV0T2U1_9TELE</name>
<gene>
    <name evidence="1" type="ORF">ILYODFUR_022050</name>
</gene>
<dbReference type="EMBL" id="JAHRIQ010013988">
    <property type="protein sequence ID" value="MEQ2225877.1"/>
    <property type="molecule type" value="Genomic_DNA"/>
</dbReference>
<proteinExistence type="predicted"/>
<organism evidence="1 2">
    <name type="scientific">Ilyodon furcidens</name>
    <name type="common">goldbreast splitfin</name>
    <dbReference type="NCBI Taxonomy" id="33524"/>
    <lineage>
        <taxon>Eukaryota</taxon>
        <taxon>Metazoa</taxon>
        <taxon>Chordata</taxon>
        <taxon>Craniata</taxon>
        <taxon>Vertebrata</taxon>
        <taxon>Euteleostomi</taxon>
        <taxon>Actinopterygii</taxon>
        <taxon>Neopterygii</taxon>
        <taxon>Teleostei</taxon>
        <taxon>Neoteleostei</taxon>
        <taxon>Acanthomorphata</taxon>
        <taxon>Ovalentaria</taxon>
        <taxon>Atherinomorphae</taxon>
        <taxon>Cyprinodontiformes</taxon>
        <taxon>Goodeidae</taxon>
        <taxon>Ilyodon</taxon>
    </lineage>
</organism>
<evidence type="ECO:0000313" key="1">
    <source>
        <dbReference type="EMBL" id="MEQ2225877.1"/>
    </source>
</evidence>
<reference evidence="1 2" key="1">
    <citation type="submission" date="2021-06" db="EMBL/GenBank/DDBJ databases">
        <authorList>
            <person name="Palmer J.M."/>
        </authorList>
    </citation>
    <scope>NUCLEOTIDE SEQUENCE [LARGE SCALE GENOMIC DNA]</scope>
    <source>
        <strain evidence="2">if_2019</strain>
        <tissue evidence="1">Muscle</tissue>
    </source>
</reference>
<sequence length="115" mass="12752">MWVKAARKTMTEHCGQCDPADTLRRTLSDHSLQIQSHGNSLRSLLEQQRHTNQHIEQMSSLLQHALNSLCPAAPEDAAESAVSQQLPHSCDIISPNRRGFPVRLVVVEVSSYSAP</sequence>
<dbReference type="Proteomes" id="UP001482620">
    <property type="component" value="Unassembled WGS sequence"/>
</dbReference>
<protein>
    <submittedName>
        <fullName evidence="1">Uncharacterized protein</fullName>
    </submittedName>
</protein>